<dbReference type="OrthoDB" id="671439at2759"/>
<gene>
    <name evidence="4" type="ORF">FH972_016693</name>
</gene>
<dbReference type="Proteomes" id="UP000327013">
    <property type="component" value="Chromosome 7"/>
</dbReference>
<dbReference type="GO" id="GO:0016747">
    <property type="term" value="F:acyltransferase activity, transferring groups other than amino-acyl groups"/>
    <property type="evidence" value="ECO:0007669"/>
    <property type="project" value="TreeGrafter"/>
</dbReference>
<evidence type="ECO:0000256" key="2">
    <source>
        <dbReference type="ARBA" id="ARBA00022679"/>
    </source>
</evidence>
<dbReference type="EMBL" id="CM017327">
    <property type="protein sequence ID" value="KAE8098648.1"/>
    <property type="molecule type" value="Genomic_DNA"/>
</dbReference>
<name>A0A5N6RH62_9ROSI</name>
<comment type="similarity">
    <text evidence="1">Belongs to the plant acyltransferase family.</text>
</comment>
<organism evidence="4 5">
    <name type="scientific">Carpinus fangiana</name>
    <dbReference type="NCBI Taxonomy" id="176857"/>
    <lineage>
        <taxon>Eukaryota</taxon>
        <taxon>Viridiplantae</taxon>
        <taxon>Streptophyta</taxon>
        <taxon>Embryophyta</taxon>
        <taxon>Tracheophyta</taxon>
        <taxon>Spermatophyta</taxon>
        <taxon>Magnoliopsida</taxon>
        <taxon>eudicotyledons</taxon>
        <taxon>Gunneridae</taxon>
        <taxon>Pentapetalae</taxon>
        <taxon>rosids</taxon>
        <taxon>fabids</taxon>
        <taxon>Fagales</taxon>
        <taxon>Betulaceae</taxon>
        <taxon>Carpinus</taxon>
    </lineage>
</organism>
<dbReference type="Gene3D" id="3.30.559.10">
    <property type="entry name" value="Chloramphenicol acetyltransferase-like domain"/>
    <property type="match status" value="4"/>
</dbReference>
<evidence type="ECO:0008006" key="6">
    <source>
        <dbReference type="Google" id="ProtNLM"/>
    </source>
</evidence>
<dbReference type="PANTHER" id="PTHR31642:SF289">
    <property type="entry name" value="SPERMIDINE HYDROXYCINNAMOYL TRANSFERASE"/>
    <property type="match status" value="1"/>
</dbReference>
<reference evidence="4 5" key="1">
    <citation type="submission" date="2019-06" db="EMBL/GenBank/DDBJ databases">
        <title>A chromosomal-level reference genome of Carpinus fangiana (Coryloideae, Betulaceae).</title>
        <authorList>
            <person name="Yang X."/>
            <person name="Wang Z."/>
            <person name="Zhang L."/>
            <person name="Hao G."/>
            <person name="Liu J."/>
            <person name="Yang Y."/>
        </authorList>
    </citation>
    <scope>NUCLEOTIDE SEQUENCE [LARGE SCALE GENOMIC DNA]</scope>
    <source>
        <strain evidence="4">Cfa_2016G</strain>
        <tissue evidence="4">Leaf</tissue>
    </source>
</reference>
<dbReference type="Pfam" id="PF02458">
    <property type="entry name" value="Transferase"/>
    <property type="match status" value="3"/>
</dbReference>
<dbReference type="FunFam" id="3.30.559.10:FF:000008">
    <property type="entry name" value="Tryptamine hydroxycinnamoyl transferase"/>
    <property type="match status" value="1"/>
</dbReference>
<protein>
    <recommendedName>
        <fullName evidence="6">Spermidine hydroxycinnamoyl transferase</fullName>
    </recommendedName>
</protein>
<dbReference type="InterPro" id="IPR050317">
    <property type="entry name" value="Plant_Fungal_Acyltransferase"/>
</dbReference>
<sequence length="784" mass="86528">MITFKSTCMIVPSEPTPNGLLLLSESDQVMPWTHAPLIIIYKPNDNTILPFSIETMKNSLSRALIHYYPLAGRLHWIEGGRLQLHCNAMGAQLTEAYSESNLDEFGDFIPNGIIQHLFPRVDYSSTSIEEQPLFLAQLTRFPCGGLCVGTAISHVVADGRAAMNFTNAWAKLARGEDLGCDEMPFHDRTMLRSREAPPVRPCFDHIAFSKPPLLIGCADTKAEKKKETSTVLLKVTKEQVEELQKKANQNMVLVIPYSRYEAIAGHIWRCACKARAGNDCQPTIVSLRADGRNRFKPRLPQGYFGNAIFDAVTSTCLYADLLSKPLSYAAGKLREAIERVTDEYITSALDFITSQKDVAPLRKNFHIRGYTEAPFLGNPNVNVGSWINLPLYSVDFGWGKPVYVGPGILHSDGKIFVIPGPADEESLIIALCLQTQCMDSFKKFFYEDIYGCFLPATSFGATGQEAGRGDEKAALAHAKDLQGKPGGLQFFGAARQVPQRLYTLDELRLNGIEASSLLSPVDTTLGSIERNLQLATVLGGLSAWNVLGFSPQVLYFSLGLLFLWTLDSVSFDGGVGSLVLDTIGCFDTKAEQKKETSAVSLKVTKEQVGELMNKANQNMVLARPYSRYEAVAGHIWKCACMARAGDDCQPTRVSLGADGRNRYAAGKLREAIERVTDEYITSALDFITSQKDVAPLRKNFHIRGYTETPFLRNSNVNIGSWINLPLYSVDFGWGKPVYVGPGILHSDGKIIIMSGPADEGSLIIALCLQTQCMDSFKEFFHEDI</sequence>
<proteinExistence type="inferred from homology"/>
<evidence type="ECO:0000313" key="5">
    <source>
        <dbReference type="Proteomes" id="UP000327013"/>
    </source>
</evidence>
<evidence type="ECO:0000256" key="3">
    <source>
        <dbReference type="ARBA" id="ARBA00023315"/>
    </source>
</evidence>
<keyword evidence="2" id="KW-0808">Transferase</keyword>
<evidence type="ECO:0000256" key="1">
    <source>
        <dbReference type="ARBA" id="ARBA00009861"/>
    </source>
</evidence>
<accession>A0A5N6RH62</accession>
<evidence type="ECO:0000313" key="4">
    <source>
        <dbReference type="EMBL" id="KAE8098648.1"/>
    </source>
</evidence>
<dbReference type="AlphaFoldDB" id="A0A5N6RH62"/>
<dbReference type="InterPro" id="IPR023213">
    <property type="entry name" value="CAT-like_dom_sf"/>
</dbReference>
<keyword evidence="3" id="KW-0012">Acyltransferase</keyword>
<dbReference type="PANTHER" id="PTHR31642">
    <property type="entry name" value="TRICHOTHECENE 3-O-ACETYLTRANSFERASE"/>
    <property type="match status" value="1"/>
</dbReference>
<keyword evidence="5" id="KW-1185">Reference proteome</keyword>